<feature type="signal peptide" evidence="5">
    <location>
        <begin position="1"/>
        <end position="18"/>
    </location>
</feature>
<feature type="chain" id="PRO_5009310584" evidence="5">
    <location>
        <begin position="19"/>
        <end position="143"/>
    </location>
</feature>
<dbReference type="PANTHER" id="PTHR45777">
    <property type="entry name" value="METHIONINE AMINOPEPTIDASE 2"/>
    <property type="match status" value="1"/>
</dbReference>
<protein>
    <submittedName>
        <fullName evidence="7">Peptidase_M24 domain-containing protein</fullName>
    </submittedName>
</protein>
<organism evidence="6 7">
    <name type="scientific">Heterorhabditis bacteriophora</name>
    <name type="common">Entomopathogenic nematode worm</name>
    <dbReference type="NCBI Taxonomy" id="37862"/>
    <lineage>
        <taxon>Eukaryota</taxon>
        <taxon>Metazoa</taxon>
        <taxon>Ecdysozoa</taxon>
        <taxon>Nematoda</taxon>
        <taxon>Chromadorea</taxon>
        <taxon>Rhabditida</taxon>
        <taxon>Rhabditina</taxon>
        <taxon>Rhabditomorpha</taxon>
        <taxon>Strongyloidea</taxon>
        <taxon>Heterorhabditidae</taxon>
        <taxon>Heterorhabditis</taxon>
    </lineage>
</organism>
<evidence type="ECO:0000256" key="2">
    <source>
        <dbReference type="ARBA" id="ARBA00022670"/>
    </source>
</evidence>
<dbReference type="GO" id="GO:0004177">
    <property type="term" value="F:aminopeptidase activity"/>
    <property type="evidence" value="ECO:0007669"/>
    <property type="project" value="UniProtKB-KW"/>
</dbReference>
<sequence>MLLHLFYVLLCFLIYVNSERLEATSRRLIKESGLDAGLAFPTGCSLNHVAAHYTPNAGDPTVLQYGDVCKVINNFFFIVQNHYCDIFMENVCFIILCTFYYYEFSASNVGIIYKLSLCFSFFLTFYFGSPLSIYIVGFLLSLF</sequence>
<keyword evidence="1" id="KW-0031">Aminopeptidase</keyword>
<dbReference type="InterPro" id="IPR036005">
    <property type="entry name" value="Creatinase/aminopeptidase-like"/>
</dbReference>
<feature type="transmembrane region" description="Helical" evidence="4">
    <location>
        <begin position="115"/>
        <end position="140"/>
    </location>
</feature>
<dbReference type="SUPFAM" id="SSF55920">
    <property type="entry name" value="Creatinase/aminopeptidase"/>
    <property type="match status" value="1"/>
</dbReference>
<dbReference type="Proteomes" id="UP000095283">
    <property type="component" value="Unplaced"/>
</dbReference>
<name>A0A1I7W7Y2_HETBA</name>
<keyword evidence="3" id="KW-0378">Hydrolase</keyword>
<keyword evidence="2" id="KW-0645">Protease</keyword>
<dbReference type="AlphaFoldDB" id="A0A1I7W7Y2"/>
<dbReference type="InterPro" id="IPR050247">
    <property type="entry name" value="Met_Aminopeptidase_Type2"/>
</dbReference>
<accession>A0A1I7W7Y2</accession>
<evidence type="ECO:0000313" key="6">
    <source>
        <dbReference type="Proteomes" id="UP000095283"/>
    </source>
</evidence>
<dbReference type="GO" id="GO:0006508">
    <property type="term" value="P:proteolysis"/>
    <property type="evidence" value="ECO:0007669"/>
    <property type="project" value="UniProtKB-KW"/>
</dbReference>
<keyword evidence="4" id="KW-1133">Transmembrane helix</keyword>
<evidence type="ECO:0000313" key="7">
    <source>
        <dbReference type="WBParaSite" id="Hba_00740"/>
    </source>
</evidence>
<keyword evidence="6" id="KW-1185">Reference proteome</keyword>
<evidence type="ECO:0000256" key="3">
    <source>
        <dbReference type="ARBA" id="ARBA00022801"/>
    </source>
</evidence>
<dbReference type="GO" id="GO:0005737">
    <property type="term" value="C:cytoplasm"/>
    <property type="evidence" value="ECO:0007669"/>
    <property type="project" value="TreeGrafter"/>
</dbReference>
<dbReference type="Gene3D" id="3.90.230.10">
    <property type="entry name" value="Creatinase/methionine aminopeptidase superfamily"/>
    <property type="match status" value="1"/>
</dbReference>
<feature type="transmembrane region" description="Helical" evidence="4">
    <location>
        <begin position="86"/>
        <end position="103"/>
    </location>
</feature>
<proteinExistence type="predicted"/>
<keyword evidence="4" id="KW-0472">Membrane</keyword>
<dbReference type="PANTHER" id="PTHR45777:SF2">
    <property type="entry name" value="METHIONINE AMINOPEPTIDASE 2"/>
    <property type="match status" value="1"/>
</dbReference>
<keyword evidence="4" id="KW-0812">Transmembrane</keyword>
<evidence type="ECO:0000256" key="1">
    <source>
        <dbReference type="ARBA" id="ARBA00022438"/>
    </source>
</evidence>
<evidence type="ECO:0000256" key="4">
    <source>
        <dbReference type="SAM" id="Phobius"/>
    </source>
</evidence>
<keyword evidence="5" id="KW-0732">Signal</keyword>
<dbReference type="GO" id="GO:0008235">
    <property type="term" value="F:metalloexopeptidase activity"/>
    <property type="evidence" value="ECO:0007669"/>
    <property type="project" value="TreeGrafter"/>
</dbReference>
<reference evidence="7" key="1">
    <citation type="submission" date="2016-11" db="UniProtKB">
        <authorList>
            <consortium name="WormBaseParasite"/>
        </authorList>
    </citation>
    <scope>IDENTIFICATION</scope>
</reference>
<dbReference type="WBParaSite" id="Hba_00740">
    <property type="protein sequence ID" value="Hba_00740"/>
    <property type="gene ID" value="Hba_00740"/>
</dbReference>
<evidence type="ECO:0000256" key="5">
    <source>
        <dbReference type="SAM" id="SignalP"/>
    </source>
</evidence>